<dbReference type="InterPro" id="IPR013783">
    <property type="entry name" value="Ig-like_fold"/>
</dbReference>
<dbReference type="CDD" id="cd00063">
    <property type="entry name" value="FN3"/>
    <property type="match status" value="1"/>
</dbReference>
<dbReference type="PROSITE" id="PS50853">
    <property type="entry name" value="FN3"/>
    <property type="match status" value="1"/>
</dbReference>
<protein>
    <recommendedName>
        <fullName evidence="1">Fibronectin type-III domain-containing protein</fullName>
    </recommendedName>
</protein>
<dbReference type="EMBL" id="LNQE01000788">
    <property type="protein sequence ID" value="KUG24984.1"/>
    <property type="molecule type" value="Genomic_DNA"/>
</dbReference>
<feature type="domain" description="Fibronectin type-III" evidence="1">
    <location>
        <begin position="33"/>
        <end position="125"/>
    </location>
</feature>
<accession>A0A0W8FVN8</accession>
<name>A0A0W8FVN8_9ZZZZ</name>
<dbReference type="Gene3D" id="2.60.40.10">
    <property type="entry name" value="Immunoglobulins"/>
    <property type="match status" value="1"/>
</dbReference>
<proteinExistence type="predicted"/>
<organism evidence="2">
    <name type="scientific">hydrocarbon metagenome</name>
    <dbReference type="NCBI Taxonomy" id="938273"/>
    <lineage>
        <taxon>unclassified sequences</taxon>
        <taxon>metagenomes</taxon>
        <taxon>ecological metagenomes</taxon>
    </lineage>
</organism>
<gene>
    <name evidence="2" type="ORF">ASZ90_005202</name>
</gene>
<sequence>MKKILVRLTAFMIIPISLFLTSCDAEYFYDNTPPSPPTNVVTITGDNWVEIQWDHNRESDVAGYNVYYNYTYEGRYTLIGSTANNYFVDYEAVNGVTYFYAVAAYDFDGNESELSYDYVKDTPRPEGFNRSVFDYLTSPNKAGYDFSAYKVLPFDSWDTDFFFENYYGTYYINVWEETDIQDMGATYDIYDITEAPIYGWVPLYEGENVKYVEAIPGHTYVIWTADDHYAKVRIKSIQGNMMVFDWAYQTVRGERELKRGSREIIPTGETRELKKKY</sequence>
<dbReference type="PROSITE" id="PS51257">
    <property type="entry name" value="PROKAR_LIPOPROTEIN"/>
    <property type="match status" value="1"/>
</dbReference>
<dbReference type="AlphaFoldDB" id="A0A0W8FVN8"/>
<dbReference type="SUPFAM" id="SSF49265">
    <property type="entry name" value="Fibronectin type III"/>
    <property type="match status" value="1"/>
</dbReference>
<dbReference type="InterPro" id="IPR003961">
    <property type="entry name" value="FN3_dom"/>
</dbReference>
<evidence type="ECO:0000259" key="1">
    <source>
        <dbReference type="PROSITE" id="PS50853"/>
    </source>
</evidence>
<evidence type="ECO:0000313" key="2">
    <source>
        <dbReference type="EMBL" id="KUG24984.1"/>
    </source>
</evidence>
<dbReference type="InterPro" id="IPR036116">
    <property type="entry name" value="FN3_sf"/>
</dbReference>
<reference evidence="2" key="1">
    <citation type="journal article" date="2015" name="Proc. Natl. Acad. Sci. U.S.A.">
        <title>Networks of energetic and metabolic interactions define dynamics in microbial communities.</title>
        <authorList>
            <person name="Embree M."/>
            <person name="Liu J.K."/>
            <person name="Al-Bassam M.M."/>
            <person name="Zengler K."/>
        </authorList>
    </citation>
    <scope>NUCLEOTIDE SEQUENCE</scope>
</reference>
<comment type="caution">
    <text evidence="2">The sequence shown here is derived from an EMBL/GenBank/DDBJ whole genome shotgun (WGS) entry which is preliminary data.</text>
</comment>